<evidence type="ECO:0000313" key="2">
    <source>
        <dbReference type="Proteomes" id="UP000184267"/>
    </source>
</evidence>
<dbReference type="Proteomes" id="UP000184267">
    <property type="component" value="Unassembled WGS sequence"/>
</dbReference>
<feature type="non-terminal residue" evidence="1">
    <location>
        <position position="196"/>
    </location>
</feature>
<dbReference type="EMBL" id="MNAD01001123">
    <property type="protein sequence ID" value="OJT07784.1"/>
    <property type="molecule type" value="Genomic_DNA"/>
</dbReference>
<proteinExistence type="predicted"/>
<comment type="caution">
    <text evidence="1">The sequence shown here is derived from an EMBL/GenBank/DDBJ whole genome shotgun (WGS) entry which is preliminary data.</text>
</comment>
<evidence type="ECO:0000313" key="1">
    <source>
        <dbReference type="EMBL" id="OJT07784.1"/>
    </source>
</evidence>
<sequence length="196" mass="22136">MAPARWTTPQQWDWLMAKMPACQEASKKGRYAGWLLEVYHAWFVLWPEEDSLFKEGTPEKLSSEEKEALGVARSQREAKIKVWFHNQKNKARTARTSASLPASLLAKSKGSRSAQPREVYYRLFYDADKKAAVQAALVEARTTFGRKLTRSESMSISRQVVDKMYNESDELVHAAVAQQLVKEKVLAAVSATTPEG</sequence>
<organism evidence="1 2">
    <name type="scientific">Trametes pubescens</name>
    <name type="common">White-rot fungus</name>
    <dbReference type="NCBI Taxonomy" id="154538"/>
    <lineage>
        <taxon>Eukaryota</taxon>
        <taxon>Fungi</taxon>
        <taxon>Dikarya</taxon>
        <taxon>Basidiomycota</taxon>
        <taxon>Agaricomycotina</taxon>
        <taxon>Agaricomycetes</taxon>
        <taxon>Polyporales</taxon>
        <taxon>Polyporaceae</taxon>
        <taxon>Trametes</taxon>
    </lineage>
</organism>
<accession>A0A1M2VJK5</accession>
<dbReference type="STRING" id="154538.A0A1M2VJK5"/>
<dbReference type="OrthoDB" id="3068562at2759"/>
<gene>
    <name evidence="1" type="ORF">TRAPUB_1322</name>
</gene>
<dbReference type="OMA" id="TWHASLC"/>
<keyword evidence="2" id="KW-1185">Reference proteome</keyword>
<dbReference type="AlphaFoldDB" id="A0A1M2VJK5"/>
<reference evidence="1 2" key="1">
    <citation type="submission" date="2016-10" db="EMBL/GenBank/DDBJ databases">
        <title>Genome sequence of the basidiomycete white-rot fungus Trametes pubescens.</title>
        <authorList>
            <person name="Makela M.R."/>
            <person name="Granchi Z."/>
            <person name="Peng M."/>
            <person name="De Vries R.P."/>
            <person name="Grigoriev I."/>
            <person name="Riley R."/>
            <person name="Hilden K."/>
        </authorList>
    </citation>
    <scope>NUCLEOTIDE SEQUENCE [LARGE SCALE GENOMIC DNA]</scope>
    <source>
        <strain evidence="1 2">FBCC735</strain>
    </source>
</reference>
<name>A0A1M2VJK5_TRAPU</name>
<protein>
    <recommendedName>
        <fullName evidence="3">Homeobox domain-containing protein</fullName>
    </recommendedName>
</protein>
<evidence type="ECO:0008006" key="3">
    <source>
        <dbReference type="Google" id="ProtNLM"/>
    </source>
</evidence>